<evidence type="ECO:0008006" key="4">
    <source>
        <dbReference type="Google" id="ProtNLM"/>
    </source>
</evidence>
<dbReference type="PANTHER" id="PTHR41244:SF1">
    <property type="entry name" value="GLYCOSYLTRANSFERASE"/>
    <property type="match status" value="1"/>
</dbReference>
<dbReference type="InterPro" id="IPR032719">
    <property type="entry name" value="WbsX"/>
</dbReference>
<keyword evidence="3" id="KW-1185">Reference proteome</keyword>
<dbReference type="RefSeq" id="WP_197231789.1">
    <property type="nucleotide sequence ID" value="NZ_SJPV01000017.1"/>
</dbReference>
<accession>A0A5C6D7X8</accession>
<dbReference type="EMBL" id="SJPV01000017">
    <property type="protein sequence ID" value="TWU31336.1"/>
    <property type="molecule type" value="Genomic_DNA"/>
</dbReference>
<gene>
    <name evidence="2" type="ORF">Poly41_62050</name>
</gene>
<dbReference type="PANTHER" id="PTHR41244">
    <property type="entry name" value="RHAMNAN SYNTHESIS F"/>
    <property type="match status" value="1"/>
</dbReference>
<feature type="signal peptide" evidence="1">
    <location>
        <begin position="1"/>
        <end position="26"/>
    </location>
</feature>
<organism evidence="2 3">
    <name type="scientific">Novipirellula artificiosorum</name>
    <dbReference type="NCBI Taxonomy" id="2528016"/>
    <lineage>
        <taxon>Bacteria</taxon>
        <taxon>Pseudomonadati</taxon>
        <taxon>Planctomycetota</taxon>
        <taxon>Planctomycetia</taxon>
        <taxon>Pirellulales</taxon>
        <taxon>Pirellulaceae</taxon>
        <taxon>Novipirellula</taxon>
    </lineage>
</organism>
<keyword evidence="1" id="KW-0732">Signal</keyword>
<reference evidence="2 3" key="1">
    <citation type="submission" date="2019-02" db="EMBL/GenBank/DDBJ databases">
        <title>Deep-cultivation of Planctomycetes and their phenomic and genomic characterization uncovers novel biology.</title>
        <authorList>
            <person name="Wiegand S."/>
            <person name="Jogler M."/>
            <person name="Boedeker C."/>
            <person name="Pinto D."/>
            <person name="Vollmers J."/>
            <person name="Rivas-Marin E."/>
            <person name="Kohn T."/>
            <person name="Peeters S.H."/>
            <person name="Heuer A."/>
            <person name="Rast P."/>
            <person name="Oberbeckmann S."/>
            <person name="Bunk B."/>
            <person name="Jeske O."/>
            <person name="Meyerdierks A."/>
            <person name="Storesund J.E."/>
            <person name="Kallscheuer N."/>
            <person name="Luecker S."/>
            <person name="Lage O.M."/>
            <person name="Pohl T."/>
            <person name="Merkel B.J."/>
            <person name="Hornburger P."/>
            <person name="Mueller R.-W."/>
            <person name="Bruemmer F."/>
            <person name="Labrenz M."/>
            <person name="Spormann A.M."/>
            <person name="Op Den Camp H."/>
            <person name="Overmann J."/>
            <person name="Amann R."/>
            <person name="Jetten M.S.M."/>
            <person name="Mascher T."/>
            <person name="Medema M.H."/>
            <person name="Devos D.P."/>
            <person name="Kaster A.-K."/>
            <person name="Ovreas L."/>
            <person name="Rohde M."/>
            <person name="Galperin M.Y."/>
            <person name="Jogler C."/>
        </authorList>
    </citation>
    <scope>NUCLEOTIDE SEQUENCE [LARGE SCALE GENOMIC DNA]</scope>
    <source>
        <strain evidence="2 3">Poly41</strain>
    </source>
</reference>
<evidence type="ECO:0000313" key="3">
    <source>
        <dbReference type="Proteomes" id="UP000319143"/>
    </source>
</evidence>
<comment type="caution">
    <text evidence="2">The sequence shown here is derived from an EMBL/GenBank/DDBJ whole genome shotgun (WGS) entry which is preliminary data.</text>
</comment>
<dbReference type="Proteomes" id="UP000319143">
    <property type="component" value="Unassembled WGS sequence"/>
</dbReference>
<evidence type="ECO:0000256" key="1">
    <source>
        <dbReference type="SAM" id="SignalP"/>
    </source>
</evidence>
<dbReference type="Gene3D" id="3.20.20.80">
    <property type="entry name" value="Glycosidases"/>
    <property type="match status" value="1"/>
</dbReference>
<dbReference type="Pfam" id="PF14307">
    <property type="entry name" value="Glyco_tran_WbsX"/>
    <property type="match status" value="1"/>
</dbReference>
<proteinExistence type="predicted"/>
<evidence type="ECO:0000313" key="2">
    <source>
        <dbReference type="EMBL" id="TWU31336.1"/>
    </source>
</evidence>
<protein>
    <recommendedName>
        <fullName evidence="4">Glycoside hydrolase family 42 N-terminal domain-containing protein</fullName>
    </recommendedName>
</protein>
<dbReference type="AlphaFoldDB" id="A0A5C6D7X8"/>
<name>A0A5C6D7X8_9BACT</name>
<feature type="chain" id="PRO_5022879827" description="Glycoside hydrolase family 42 N-terminal domain-containing protein" evidence="1">
    <location>
        <begin position="27"/>
        <end position="786"/>
    </location>
</feature>
<sequence precursor="true">MRLTSFQYAWVVTFLVNLGSVFTAFAEQATTVKEWSFNTAGDKENWIGASFLNEVVSQNGVLRATITGRDPFISIADLDIPARPWNLFQARIRILQDEPLTQTDGELFYANSNEGPYGGFSQAKTSHWTAAEANTWQTINIYPFWSREGRITKLRLDFPALTENQFNKAIVEVDWIKIIDLKLENQPDIKPAWTIHPNATDSWESPLFSLGTEQIGNWLTIDMSADTPCSGEFSWMNERGVFHSTLVELGNGLLNVDLSSSKDWMGQVHQFKLRRLQDAESPAHVSFRSLAVNSHPQGPATVKLMFSGIEDAIVRAGYETAFFLDLANNGGEETSVLTLNRVELPAGVSLLHPENPITIEPFKVGERRRILFPITVTEPSEGKISLNLTASQQSAMQPVAVEIPISILPSLNLPKADYVPPPKPIKSEYEIGALYFPGWYHGHSWSRVWNRCPDRRPLLGWYNESSPEVIDWQIKWSVENGIQYYMVDWYWNKGNRHLEHWIKGFQQAKYKSYLKWAMMWANHNGPGSHSMEDQAEVTRYWIDNYFNTPEYYCIDGKPVVMIWSPEGMDKDMIEIEKKNGKELNKGEGVKKLLDLSQQMSKEAGFKGIYFVAMKWPEASTDATDIQWLADAGFEMTSIYHFMDDGGKAANRRKFSFDLVVDASKPYWDKRNDTGILPFLPNLSTGWDDRPWNNHCWIDDRTPEKFAAVCQQFKQFSSETGIKRAVLAPVNEWGEGSYAEPCREFGFGMYEAIRDTLCEKPESGWPLNFGPKDVGLGPYEYTQDAKY</sequence>